<comment type="caution">
    <text evidence="1">The sequence shown here is derived from an EMBL/GenBank/DDBJ whole genome shotgun (WGS) entry which is preliminary data.</text>
</comment>
<dbReference type="GeneID" id="81372240"/>
<dbReference type="OrthoDB" id="4306236at2759"/>
<reference evidence="1" key="1">
    <citation type="submission" date="2022-12" db="EMBL/GenBank/DDBJ databases">
        <authorList>
            <person name="Petersen C."/>
        </authorList>
    </citation>
    <scope>NUCLEOTIDE SEQUENCE</scope>
    <source>
        <strain evidence="1">IBT 29677</strain>
    </source>
</reference>
<dbReference type="Proteomes" id="UP001147747">
    <property type="component" value="Unassembled WGS sequence"/>
</dbReference>
<accession>A0A9W9VMZ7</accession>
<evidence type="ECO:0000313" key="2">
    <source>
        <dbReference type="Proteomes" id="UP001147747"/>
    </source>
</evidence>
<reference evidence="1" key="2">
    <citation type="journal article" date="2023" name="IMA Fungus">
        <title>Comparative genomic study of the Penicillium genus elucidates a diverse pangenome and 15 lateral gene transfer events.</title>
        <authorList>
            <person name="Petersen C."/>
            <person name="Sorensen T."/>
            <person name="Nielsen M.R."/>
            <person name="Sondergaard T.E."/>
            <person name="Sorensen J.L."/>
            <person name="Fitzpatrick D.A."/>
            <person name="Frisvad J.C."/>
            <person name="Nielsen K.L."/>
        </authorList>
    </citation>
    <scope>NUCLEOTIDE SEQUENCE</scope>
    <source>
        <strain evidence="1">IBT 29677</strain>
    </source>
</reference>
<proteinExistence type="predicted"/>
<dbReference type="RefSeq" id="XP_056483880.1">
    <property type="nucleotide sequence ID" value="XM_056633260.1"/>
</dbReference>
<organism evidence="1 2">
    <name type="scientific">Penicillium cosmopolitanum</name>
    <dbReference type="NCBI Taxonomy" id="1131564"/>
    <lineage>
        <taxon>Eukaryota</taxon>
        <taxon>Fungi</taxon>
        <taxon>Dikarya</taxon>
        <taxon>Ascomycota</taxon>
        <taxon>Pezizomycotina</taxon>
        <taxon>Eurotiomycetes</taxon>
        <taxon>Eurotiomycetidae</taxon>
        <taxon>Eurotiales</taxon>
        <taxon>Aspergillaceae</taxon>
        <taxon>Penicillium</taxon>
    </lineage>
</organism>
<gene>
    <name evidence="1" type="ORF">N7509_008623</name>
</gene>
<name>A0A9W9VMZ7_9EURO</name>
<evidence type="ECO:0000313" key="1">
    <source>
        <dbReference type="EMBL" id="KAJ5386082.1"/>
    </source>
</evidence>
<keyword evidence="2" id="KW-1185">Reference proteome</keyword>
<dbReference type="AlphaFoldDB" id="A0A9W9VMZ7"/>
<dbReference type="EMBL" id="JAPZBU010000009">
    <property type="protein sequence ID" value="KAJ5386082.1"/>
    <property type="molecule type" value="Genomic_DNA"/>
</dbReference>
<protein>
    <submittedName>
        <fullName evidence="1">Uncharacterized protein</fullName>
    </submittedName>
</protein>
<sequence length="287" mass="32496">MPAQQANHRSRGDDAQDDRRSFLMNLPLSIKMYTYYGEPQFFDILDAEYALLNSSGTGSEFLLFHASEKTINTIMHPQSSRCIAKFCSSFDTQEQLLLVKIPCSLHTAACAEMHDMIKKSLVPMGLSSAVQGYPRAIVRSSPIDTRGKQPDYCWGPKNKPPDPLSTPSVTFEVAYSESDSKLTSDARFWLSPGHGNANMCLTLQINRSRPEIKIKQWRKSSKARIKCSQIIWITKKGQTLDFSGHPLTIPFEGLFRRKSSRPEEGDLVISESRLKEMAIMIWQKQGW</sequence>